<dbReference type="Proteomes" id="UP000005104">
    <property type="component" value="Chromosome"/>
</dbReference>
<dbReference type="InterPro" id="IPR007742">
    <property type="entry name" value="NosD_dom"/>
</dbReference>
<evidence type="ECO:0000256" key="5">
    <source>
        <dbReference type="SAM" id="SignalP"/>
    </source>
</evidence>
<evidence type="ECO:0000256" key="4">
    <source>
        <dbReference type="SAM" id="Phobius"/>
    </source>
</evidence>
<evidence type="ECO:0000313" key="8">
    <source>
        <dbReference type="Proteomes" id="UP000005104"/>
    </source>
</evidence>
<evidence type="ECO:0000313" key="7">
    <source>
        <dbReference type="EMBL" id="EHQ91322.1"/>
    </source>
</evidence>
<dbReference type="InterPro" id="IPR006626">
    <property type="entry name" value="PbH1"/>
</dbReference>
<dbReference type="InterPro" id="IPR011050">
    <property type="entry name" value="Pectin_lyase_fold/virulence"/>
</dbReference>
<feature type="domain" description="Carbohydrate-binding/sugar hydrolysis" evidence="6">
    <location>
        <begin position="48"/>
        <end position="218"/>
    </location>
</feature>
<evidence type="ECO:0000256" key="2">
    <source>
        <dbReference type="ARBA" id="ARBA00022737"/>
    </source>
</evidence>
<dbReference type="RefSeq" id="WP_007786201.1">
    <property type="nucleotide sequence ID" value="NZ_CM001441.1"/>
</dbReference>
<feature type="signal peptide" evidence="5">
    <location>
        <begin position="1"/>
        <end position="27"/>
    </location>
</feature>
<dbReference type="Gene3D" id="2.160.20.10">
    <property type="entry name" value="Single-stranded right-handed beta-helix, Pectin lyase-like"/>
    <property type="match status" value="1"/>
</dbReference>
<feature type="transmembrane region" description="Helical" evidence="4">
    <location>
        <begin position="465"/>
        <end position="484"/>
    </location>
</feature>
<evidence type="ECO:0000259" key="6">
    <source>
        <dbReference type="SMART" id="SM00722"/>
    </source>
</evidence>
<keyword evidence="4" id="KW-0472">Membrane</keyword>
<organism evidence="7 8">
    <name type="scientific">Desulfosporosinus youngiae DSM 17734</name>
    <dbReference type="NCBI Taxonomy" id="768710"/>
    <lineage>
        <taxon>Bacteria</taxon>
        <taxon>Bacillati</taxon>
        <taxon>Bacillota</taxon>
        <taxon>Clostridia</taxon>
        <taxon>Eubacteriales</taxon>
        <taxon>Desulfitobacteriaceae</taxon>
        <taxon>Desulfosporosinus</taxon>
    </lineage>
</organism>
<dbReference type="PANTHER" id="PTHR22990">
    <property type="entry name" value="F-BOX ONLY PROTEIN"/>
    <property type="match status" value="1"/>
</dbReference>
<keyword evidence="3" id="KW-0833">Ubl conjugation pathway</keyword>
<proteinExistence type="predicted"/>
<dbReference type="Pfam" id="PF05048">
    <property type="entry name" value="NosD"/>
    <property type="match status" value="1"/>
</dbReference>
<dbReference type="HOGENOM" id="CLU_041882_0_1_9"/>
<dbReference type="STRING" id="768710.DesyoDRAFT_4367"/>
<dbReference type="NCBIfam" id="TIGR03804">
    <property type="entry name" value="para_beta_helix"/>
    <property type="match status" value="3"/>
</dbReference>
<dbReference type="InterPro" id="IPR006633">
    <property type="entry name" value="Carb-bd_sugar_hydrolysis-dom"/>
</dbReference>
<keyword evidence="4" id="KW-1133">Transmembrane helix</keyword>
<dbReference type="PANTHER" id="PTHR22990:SF15">
    <property type="entry name" value="F-BOX ONLY PROTEIN 10"/>
    <property type="match status" value="1"/>
</dbReference>
<dbReference type="eggNOG" id="COG3420">
    <property type="taxonomic scope" value="Bacteria"/>
</dbReference>
<keyword evidence="4" id="KW-0812">Transmembrane</keyword>
<dbReference type="SMART" id="SM00722">
    <property type="entry name" value="CASH"/>
    <property type="match status" value="2"/>
</dbReference>
<comment type="pathway">
    <text evidence="1">Protein modification; protein ubiquitination.</text>
</comment>
<dbReference type="EMBL" id="CM001441">
    <property type="protein sequence ID" value="EHQ91322.1"/>
    <property type="molecule type" value="Genomic_DNA"/>
</dbReference>
<accession>H5XXP3</accession>
<dbReference type="InterPro" id="IPR051550">
    <property type="entry name" value="SCF-Subunits/Alg-Epimerases"/>
</dbReference>
<reference evidence="7 8" key="1">
    <citation type="submission" date="2011-11" db="EMBL/GenBank/DDBJ databases">
        <title>The Noncontiguous Finished genome of Desulfosporosinus youngiae DSM 17734.</title>
        <authorList>
            <consortium name="US DOE Joint Genome Institute (JGI-PGF)"/>
            <person name="Lucas S."/>
            <person name="Han J."/>
            <person name="Lapidus A."/>
            <person name="Cheng J.-F."/>
            <person name="Goodwin L."/>
            <person name="Pitluck S."/>
            <person name="Peters L."/>
            <person name="Ovchinnikova G."/>
            <person name="Lu M."/>
            <person name="Land M.L."/>
            <person name="Hauser L."/>
            <person name="Pester M."/>
            <person name="Spring S."/>
            <person name="Ollivier B."/>
            <person name="Rattei T."/>
            <person name="Klenk H.-P."/>
            <person name="Wagner M."/>
            <person name="Loy A."/>
            <person name="Woyke T.J."/>
        </authorList>
    </citation>
    <scope>NUCLEOTIDE SEQUENCE [LARGE SCALE GENOMIC DNA]</scope>
    <source>
        <strain evidence="7 8">DSM 17734</strain>
    </source>
</reference>
<dbReference type="InterPro" id="IPR012334">
    <property type="entry name" value="Pectin_lyas_fold"/>
</dbReference>
<sequence length="503" mass="55564">MKSKRNKRCFWLSLFFFLWVIPWTVQAATLEVQGGGSAESIQSALERAVPGDSINVRSGTYLGRIVIDKAVSLIGIGAPVLDGGGEGDVVSIRADGVTVKGFQIIGSGKKLQASDAGIKIHSAYNVIEENKLANNLFGIYLLKSPHNRIRNNTIAGRPAKSKLKESEKEAGEAGKDGTYAILPLFEGESGDGIHLFAASNNLIENNKITDTRDGIYFNYAHDNRLLHNTIEGVRYAIHYMYSDDNYFEGNIATNNVAGAAPMYSKRITFRQNVFAYNRGHRSFGVLFSSCNDCLAEENIIFGNTRGVLFDVSYHNTFRNNLVAANDIGIDLISSSGFNTLVKNNFMDNMEQIAFRAGRIGEGNVFYAEGTGNYWNDYRGFDLDQNGIGDTPYLTGNIFTYLMNKMPAVRLFLNSPAATALEFAENMFPVIEIPKAEDLYPLIEPVEIERTTQFQVEENQVSNKIFGVYSLLMLLVAGIIIGRALGTSSYGVKLREDFLRGGRK</sequence>
<dbReference type="OrthoDB" id="159063at2"/>
<keyword evidence="5" id="KW-0732">Signal</keyword>
<keyword evidence="8" id="KW-1185">Reference proteome</keyword>
<dbReference type="SUPFAM" id="SSF51126">
    <property type="entry name" value="Pectin lyase-like"/>
    <property type="match status" value="1"/>
</dbReference>
<dbReference type="SMART" id="SM00710">
    <property type="entry name" value="PbH1"/>
    <property type="match status" value="9"/>
</dbReference>
<protein>
    <submittedName>
        <fullName evidence="7">Parallel beta-helix repeat (Two copies)</fullName>
    </submittedName>
</protein>
<feature type="chain" id="PRO_5003601252" evidence="5">
    <location>
        <begin position="28"/>
        <end position="503"/>
    </location>
</feature>
<evidence type="ECO:0000256" key="3">
    <source>
        <dbReference type="ARBA" id="ARBA00022786"/>
    </source>
</evidence>
<gene>
    <name evidence="7" type="ORF">DesyoDRAFT_4367</name>
</gene>
<evidence type="ECO:0000256" key="1">
    <source>
        <dbReference type="ARBA" id="ARBA00004906"/>
    </source>
</evidence>
<keyword evidence="2" id="KW-0677">Repeat</keyword>
<dbReference type="InterPro" id="IPR022441">
    <property type="entry name" value="Para_beta_helix_rpt-2"/>
</dbReference>
<name>H5XXP3_9FIRM</name>
<feature type="domain" description="Carbohydrate-binding/sugar hydrolysis" evidence="6">
    <location>
        <begin position="219"/>
        <end position="332"/>
    </location>
</feature>
<dbReference type="AlphaFoldDB" id="H5XXP3"/>